<evidence type="ECO:0000256" key="1">
    <source>
        <dbReference type="SAM" id="SignalP"/>
    </source>
</evidence>
<dbReference type="Proteomes" id="UP001595886">
    <property type="component" value="Unassembled WGS sequence"/>
</dbReference>
<organism evidence="2 3">
    <name type="scientific">Dokdonella ginsengisoli</name>
    <dbReference type="NCBI Taxonomy" id="363846"/>
    <lineage>
        <taxon>Bacteria</taxon>
        <taxon>Pseudomonadati</taxon>
        <taxon>Pseudomonadota</taxon>
        <taxon>Gammaproteobacteria</taxon>
        <taxon>Lysobacterales</taxon>
        <taxon>Rhodanobacteraceae</taxon>
        <taxon>Dokdonella</taxon>
    </lineage>
</organism>
<reference evidence="3" key="1">
    <citation type="journal article" date="2019" name="Int. J. Syst. Evol. Microbiol.">
        <title>The Global Catalogue of Microorganisms (GCM) 10K type strain sequencing project: providing services to taxonomists for standard genome sequencing and annotation.</title>
        <authorList>
            <consortium name="The Broad Institute Genomics Platform"/>
            <consortium name="The Broad Institute Genome Sequencing Center for Infectious Disease"/>
            <person name="Wu L."/>
            <person name="Ma J."/>
        </authorList>
    </citation>
    <scope>NUCLEOTIDE SEQUENCE [LARGE SCALE GENOMIC DNA]</scope>
    <source>
        <strain evidence="3">CCUG 30340</strain>
    </source>
</reference>
<comment type="caution">
    <text evidence="2">The sequence shown here is derived from an EMBL/GenBank/DDBJ whole genome shotgun (WGS) entry which is preliminary data.</text>
</comment>
<dbReference type="EMBL" id="JBHSHD010000005">
    <property type="protein sequence ID" value="MFC4819701.1"/>
    <property type="molecule type" value="Genomic_DNA"/>
</dbReference>
<protein>
    <submittedName>
        <fullName evidence="2">Uncharacterized protein</fullName>
    </submittedName>
</protein>
<feature type="chain" id="PRO_5047028645" evidence="1">
    <location>
        <begin position="23"/>
        <end position="442"/>
    </location>
</feature>
<gene>
    <name evidence="2" type="ORF">ACFO6Q_05175</name>
</gene>
<evidence type="ECO:0000313" key="2">
    <source>
        <dbReference type="EMBL" id="MFC4819701.1"/>
    </source>
</evidence>
<dbReference type="InterPro" id="IPR011047">
    <property type="entry name" value="Quinoprotein_ADH-like_sf"/>
</dbReference>
<accession>A0ABV9QRK2</accession>
<keyword evidence="1" id="KW-0732">Signal</keyword>
<dbReference type="SUPFAM" id="SSF50998">
    <property type="entry name" value="Quinoprotein alcohol dehydrogenase-like"/>
    <property type="match status" value="1"/>
</dbReference>
<evidence type="ECO:0000313" key="3">
    <source>
        <dbReference type="Proteomes" id="UP001595886"/>
    </source>
</evidence>
<dbReference type="RefSeq" id="WP_380019496.1">
    <property type="nucleotide sequence ID" value="NZ_JBHSHD010000005.1"/>
</dbReference>
<name>A0ABV9QRK2_9GAMM</name>
<proteinExistence type="predicted"/>
<keyword evidence="3" id="KW-1185">Reference proteome</keyword>
<sequence length="442" mass="46873">MNRLLSVAGALALASAAVQAHAWQYTIVGGPSFQQNLAPGAALVADTDGDVCLLSNDRDFGNMGFAHVYGFHAADGAPTPLHASLGSRELATFGIDCRFGDPIVGYSAYGDVEARRWSRLAGFLPAPGSLGPDFPLPSYSAIEPVRLGVDAARHAVIVRDKIGGSSVDLQAYDLSTLSPLWQTGIAVMPLSYPRVRDMQVAADGSVTLIGTADDTNTPTMGVFLLTYDAAGQPNGPNFQFGDPSYGQVADLALSPGGIGYVVRRDREFMRDELLRMDAQTPWGVALDIGCCGTRMVHALAALPDDGALAVSNDVFGWASSLSRFHADGTLMWRADSVPVDMPGMQLMGLVGDRAGRALAIYTEPAPYGPPQALRTVRLRAYSQTGMELWTRTIDNVRFDGGSPLRSTVSSDDVVVLAFEVYDVNAGASGILVQGFPLDQPFP</sequence>
<feature type="signal peptide" evidence="1">
    <location>
        <begin position="1"/>
        <end position="22"/>
    </location>
</feature>